<organism evidence="4 5">
    <name type="scientific">Enteroscipio rubneri</name>
    <dbReference type="NCBI Taxonomy" id="2070686"/>
    <lineage>
        <taxon>Bacteria</taxon>
        <taxon>Bacillati</taxon>
        <taxon>Actinomycetota</taxon>
        <taxon>Coriobacteriia</taxon>
        <taxon>Eggerthellales</taxon>
        <taxon>Eggerthellaceae</taxon>
        <taxon>Enteroscipio</taxon>
    </lineage>
</organism>
<feature type="domain" description="IstB-like ATP-binding" evidence="3">
    <location>
        <begin position="119"/>
        <end position="257"/>
    </location>
</feature>
<name>A0A2K2UA56_9ACTN</name>
<evidence type="ECO:0000259" key="3">
    <source>
        <dbReference type="Pfam" id="PF01695"/>
    </source>
</evidence>
<proteinExistence type="predicted"/>
<dbReference type="Gene3D" id="3.40.50.300">
    <property type="entry name" value="P-loop containing nucleotide triphosphate hydrolases"/>
    <property type="match status" value="1"/>
</dbReference>
<dbReference type="InterPro" id="IPR027417">
    <property type="entry name" value="P-loop_NTPase"/>
</dbReference>
<dbReference type="SUPFAM" id="SSF52540">
    <property type="entry name" value="P-loop containing nucleoside triphosphate hydrolases"/>
    <property type="match status" value="1"/>
</dbReference>
<keyword evidence="1" id="KW-0175">Coiled coil</keyword>
<dbReference type="CDD" id="cd00009">
    <property type="entry name" value="AAA"/>
    <property type="match status" value="1"/>
</dbReference>
<evidence type="ECO:0000313" key="5">
    <source>
        <dbReference type="Proteomes" id="UP000236197"/>
    </source>
</evidence>
<protein>
    <submittedName>
        <fullName evidence="4">ATP-binding protein</fullName>
    </submittedName>
</protein>
<dbReference type="EMBL" id="PPEK01000012">
    <property type="protein sequence ID" value="PNV67159.1"/>
    <property type="molecule type" value="Genomic_DNA"/>
</dbReference>
<evidence type="ECO:0000256" key="1">
    <source>
        <dbReference type="SAM" id="Coils"/>
    </source>
</evidence>
<evidence type="ECO:0000313" key="4">
    <source>
        <dbReference type="EMBL" id="PNV67159.1"/>
    </source>
</evidence>
<dbReference type="PANTHER" id="PTHR30050:SF4">
    <property type="entry name" value="ATP-BINDING PROTEIN RV3427C IN INSERTION SEQUENCE-RELATED"/>
    <property type="match status" value="1"/>
</dbReference>
<evidence type="ECO:0000256" key="2">
    <source>
        <dbReference type="SAM" id="MobiDB-lite"/>
    </source>
</evidence>
<dbReference type="GO" id="GO:0006260">
    <property type="term" value="P:DNA replication"/>
    <property type="evidence" value="ECO:0007669"/>
    <property type="project" value="TreeGrafter"/>
</dbReference>
<reference evidence="5" key="1">
    <citation type="submission" date="2018-01" db="EMBL/GenBank/DDBJ databases">
        <title>Rubneribacter badeniensis gen. nov., sp. nov., and Colonibacter rubneri, gen. nov., sp. nov., WGS of new members of the Eggerthellaceae.</title>
        <authorList>
            <person name="Danylec N."/>
            <person name="Stoll D.A."/>
            <person name="Doetsch A."/>
            <person name="Kulling S.E."/>
            <person name="Huch M."/>
        </authorList>
    </citation>
    <scope>NUCLEOTIDE SEQUENCE [LARGE SCALE GENOMIC DNA]</scope>
    <source>
        <strain evidence="5">ResAG-96</strain>
    </source>
</reference>
<dbReference type="InterPro" id="IPR002611">
    <property type="entry name" value="IstB_ATP-bd"/>
</dbReference>
<sequence>MKDERNPFITLEEARARGLRYSEPEPVACTYCGRATVPLGIEYGGEVRWITHEPCGCPEELEAKRKEEEREAKEAESKLQSKFLKAGVARRFLGARVDLEASARYLSSFGGNGGAGLYIEGCVGSGKTYAASAIAKAFVLSGYSVAMGTTLSMLEEIKRSYDDDRAPGISRYVGSDVLIMDDIGKETTSSWALTNLFQIVNSRYEDMLPTIYTSQYDVDTLLSRMARYGDRETAEAIVSRIVQTSTHVRLPNRDRRRESSFFGEDGTKGTQGNLRRR</sequence>
<feature type="region of interest" description="Disordered" evidence="2">
    <location>
        <begin position="248"/>
        <end position="277"/>
    </location>
</feature>
<comment type="caution">
    <text evidence="4">The sequence shown here is derived from an EMBL/GenBank/DDBJ whole genome shotgun (WGS) entry which is preliminary data.</text>
</comment>
<feature type="compositionally biased region" description="Polar residues" evidence="2">
    <location>
        <begin position="268"/>
        <end position="277"/>
    </location>
</feature>
<dbReference type="GO" id="GO:0005524">
    <property type="term" value="F:ATP binding"/>
    <property type="evidence" value="ECO:0007669"/>
    <property type="project" value="UniProtKB-KW"/>
</dbReference>
<dbReference type="Pfam" id="PF01695">
    <property type="entry name" value="IstB_IS21"/>
    <property type="match status" value="1"/>
</dbReference>
<keyword evidence="5" id="KW-1185">Reference proteome</keyword>
<dbReference type="OrthoDB" id="9770694at2"/>
<accession>A0A2K2UA56</accession>
<keyword evidence="4" id="KW-0067">ATP-binding</keyword>
<gene>
    <name evidence="4" type="ORF">C2L71_09495</name>
</gene>
<dbReference type="Proteomes" id="UP000236197">
    <property type="component" value="Unassembled WGS sequence"/>
</dbReference>
<keyword evidence="4" id="KW-0547">Nucleotide-binding</keyword>
<feature type="coiled-coil region" evidence="1">
    <location>
        <begin position="58"/>
        <end position="85"/>
    </location>
</feature>
<dbReference type="RefSeq" id="WP_103265527.1">
    <property type="nucleotide sequence ID" value="NZ_CABMLE010000012.1"/>
</dbReference>
<dbReference type="PANTHER" id="PTHR30050">
    <property type="entry name" value="CHROMOSOMAL REPLICATION INITIATOR PROTEIN DNAA"/>
    <property type="match status" value="1"/>
</dbReference>
<dbReference type="AlphaFoldDB" id="A0A2K2UA56"/>